<reference evidence="1 2" key="1">
    <citation type="submission" date="2024-04" db="EMBL/GenBank/DDBJ databases">
        <title>genome sequences of Mucor flavus KT1a and Helicostylum pulchrum KT1b strains isolation_sourced from the surface of a dry-aged beef.</title>
        <authorList>
            <person name="Toyotome T."/>
            <person name="Hosono M."/>
            <person name="Torimaru M."/>
            <person name="Fukuda K."/>
            <person name="Mikami N."/>
        </authorList>
    </citation>
    <scope>NUCLEOTIDE SEQUENCE [LARGE SCALE GENOMIC DNA]</scope>
    <source>
        <strain evidence="1 2">KT1b</strain>
    </source>
</reference>
<proteinExistence type="predicted"/>
<dbReference type="Proteomes" id="UP001476247">
    <property type="component" value="Unassembled WGS sequence"/>
</dbReference>
<name>A0ABP9Y534_9FUNG</name>
<sequence>MDHDSDEDAFNQLFIWPYLHLIRKSLKVHGCEGYFVQGESFLDSMTQQLKATGLYSDERSRYKTDGLIKLFGLKKLELLLLETSGHFSNDDNVKITLDHHKGMYGILAMLKCIAYEFPFASIEKFSHAKVFFLHAADTRLNLWSVRFQSEGVFDLWRESCLEILPLFKDRVSYLPLLIEFCWNTKVISVLE</sequence>
<accession>A0ABP9Y534</accession>
<organism evidence="1 2">
    <name type="scientific">Helicostylum pulchrum</name>
    <dbReference type="NCBI Taxonomy" id="562976"/>
    <lineage>
        <taxon>Eukaryota</taxon>
        <taxon>Fungi</taxon>
        <taxon>Fungi incertae sedis</taxon>
        <taxon>Mucoromycota</taxon>
        <taxon>Mucoromycotina</taxon>
        <taxon>Mucoromycetes</taxon>
        <taxon>Mucorales</taxon>
        <taxon>Mucorineae</taxon>
        <taxon>Mucoraceae</taxon>
        <taxon>Helicostylum</taxon>
    </lineage>
</organism>
<gene>
    <name evidence="1" type="ORF">HPULCUR_007559</name>
</gene>
<keyword evidence="2" id="KW-1185">Reference proteome</keyword>
<protein>
    <submittedName>
        <fullName evidence="1">Uncharacterized protein</fullName>
    </submittedName>
</protein>
<evidence type="ECO:0000313" key="1">
    <source>
        <dbReference type="EMBL" id="GAA5802099.1"/>
    </source>
</evidence>
<dbReference type="EMBL" id="BAABUJ010000021">
    <property type="protein sequence ID" value="GAA5802099.1"/>
    <property type="molecule type" value="Genomic_DNA"/>
</dbReference>
<evidence type="ECO:0000313" key="2">
    <source>
        <dbReference type="Proteomes" id="UP001476247"/>
    </source>
</evidence>
<comment type="caution">
    <text evidence="1">The sequence shown here is derived from an EMBL/GenBank/DDBJ whole genome shotgun (WGS) entry which is preliminary data.</text>
</comment>